<evidence type="ECO:0000313" key="6">
    <source>
        <dbReference type="Proteomes" id="UP000325902"/>
    </source>
</evidence>
<dbReference type="InterPro" id="IPR024319">
    <property type="entry name" value="ATPase_expression_mit"/>
</dbReference>
<dbReference type="EMBL" id="VCHE01000223">
    <property type="protein sequence ID" value="KAB2569139.1"/>
    <property type="molecule type" value="Genomic_DNA"/>
</dbReference>
<proteinExistence type="predicted"/>
<dbReference type="OrthoDB" id="185373at2759"/>
<keyword evidence="6" id="KW-1185">Reference proteome</keyword>
<name>A0A5N5CUX2_9PEZI</name>
<evidence type="ECO:0000313" key="5">
    <source>
        <dbReference type="EMBL" id="KAB2569139.1"/>
    </source>
</evidence>
<dbReference type="Pfam" id="PF12921">
    <property type="entry name" value="ATP13"/>
    <property type="match status" value="1"/>
</dbReference>
<feature type="region of interest" description="Disordered" evidence="4">
    <location>
        <begin position="71"/>
        <end position="99"/>
    </location>
</feature>
<dbReference type="InterPro" id="IPR011990">
    <property type="entry name" value="TPR-like_helical_dom_sf"/>
</dbReference>
<reference evidence="5 6" key="1">
    <citation type="journal article" date="2019" name="Sci. Rep.">
        <title>A multi-omics analysis of the grapevine pathogen Lasiodiplodia theobromae reveals that temperature affects the expression of virulence- and pathogenicity-related genes.</title>
        <authorList>
            <person name="Felix C."/>
            <person name="Meneses R."/>
            <person name="Goncalves M.F.M."/>
            <person name="Tilleman L."/>
            <person name="Duarte A.S."/>
            <person name="Jorrin-Novo J.V."/>
            <person name="Van de Peer Y."/>
            <person name="Deforce D."/>
            <person name="Van Nieuwerburgh F."/>
            <person name="Esteves A.C."/>
            <person name="Alves A."/>
        </authorList>
    </citation>
    <scope>NUCLEOTIDE SEQUENCE [LARGE SCALE GENOMIC DNA]</scope>
    <source>
        <strain evidence="5 6">LA-SOL3</strain>
    </source>
</reference>
<evidence type="ECO:0000256" key="3">
    <source>
        <dbReference type="ARBA" id="ARBA00023128"/>
    </source>
</evidence>
<keyword evidence="3" id="KW-0496">Mitochondrion</keyword>
<keyword evidence="2" id="KW-0809">Transit peptide</keyword>
<comment type="caution">
    <text evidence="5">The sequence shown here is derived from an EMBL/GenBank/DDBJ whole genome shotgun (WGS) entry which is preliminary data.</text>
</comment>
<protein>
    <submittedName>
        <fullName evidence="5">Uncharacterized protein</fullName>
    </submittedName>
</protein>
<dbReference type="AlphaFoldDB" id="A0A5N5CUX2"/>
<dbReference type="Proteomes" id="UP000325902">
    <property type="component" value="Unassembled WGS sequence"/>
</dbReference>
<organism evidence="5 6">
    <name type="scientific">Lasiodiplodia theobromae</name>
    <dbReference type="NCBI Taxonomy" id="45133"/>
    <lineage>
        <taxon>Eukaryota</taxon>
        <taxon>Fungi</taxon>
        <taxon>Dikarya</taxon>
        <taxon>Ascomycota</taxon>
        <taxon>Pezizomycotina</taxon>
        <taxon>Dothideomycetes</taxon>
        <taxon>Dothideomycetes incertae sedis</taxon>
        <taxon>Botryosphaeriales</taxon>
        <taxon>Botryosphaeriaceae</taxon>
        <taxon>Lasiodiplodia</taxon>
    </lineage>
</organism>
<evidence type="ECO:0000256" key="1">
    <source>
        <dbReference type="ARBA" id="ARBA00004173"/>
    </source>
</evidence>
<dbReference type="Gene3D" id="1.25.40.10">
    <property type="entry name" value="Tetratricopeptide repeat domain"/>
    <property type="match status" value="1"/>
</dbReference>
<sequence length="675" mass="75777">MAPAATAANGVVRRLEPSRFIINASGPAAVSTRRVRRRLYLPTCTSGAQQHQRRHAHAISVDLPPPSIAELLGSDSAPQTESAPAIADAPPPPQSVRPDNSTLELVPRIARFPGINYKRVLPHALRARDADVVVNCMLFGAHDAAFVSSVPPVAFTEILRLVSTHHAFEAAEQVLRNSWWARGLGVSSITGSVDQFLRAARIMVAHRTQAKIPLGLADYKVLLRLAATAADRSVAMDLWGDLHKGSLVPDTECYNALMHALLWDRRIGRNDSTWRRPLGWRADGYFQLAKKKGILPFGPPSGSYEGIVSALFDELLNSERLGDETTIVHLITAHARDGDLTNVKSVLQRIWNIRVDELAAHGVQRSPPKSLPPSSPMHPTSRLLYAVAHCFGVNSELPVALRLVDFISTTYKLSVPPDVWSELLNWTYVQSTIRSGRFKKLHRVQTQLPLGATERLWSILTREPYNVRPTMKMFHLSVNGLTKWQRHDIAFQRIRDGIGLYRQHCINARVATRQVEAAKNGLAVPGAPIHSLSKLLATQTVWLAAVKRDRAYIRQWCKMYLKRGYGFGFTEEYVDENGERARRRELMAERLPEWAYIDVPNFVAEFRGFCDPVVKYRTHTGIVELELLQRKIADNVAIKGFKKGYTPEQVISFWEGLKVKQMFSKLVRWVKANKD</sequence>
<accession>A0A5N5CUX2</accession>
<evidence type="ECO:0000256" key="4">
    <source>
        <dbReference type="SAM" id="MobiDB-lite"/>
    </source>
</evidence>
<comment type="subcellular location">
    <subcellularLocation>
        <location evidence="1">Mitochondrion</location>
    </subcellularLocation>
</comment>
<evidence type="ECO:0000256" key="2">
    <source>
        <dbReference type="ARBA" id="ARBA00022946"/>
    </source>
</evidence>
<dbReference type="GO" id="GO:0005739">
    <property type="term" value="C:mitochondrion"/>
    <property type="evidence" value="ECO:0007669"/>
    <property type="project" value="UniProtKB-SubCell"/>
</dbReference>
<gene>
    <name evidence="5" type="ORF">DBV05_g12187</name>
</gene>